<proteinExistence type="predicted"/>
<dbReference type="AlphaFoldDB" id="A0A6M0H5E6"/>
<dbReference type="Proteomes" id="UP000481872">
    <property type="component" value="Unassembled WGS sequence"/>
</dbReference>
<accession>A0A6M0H5E6</accession>
<protein>
    <submittedName>
        <fullName evidence="2">DUF1998 domain-containing protein</fullName>
    </submittedName>
</protein>
<dbReference type="InterPro" id="IPR047721">
    <property type="entry name" value="DrmB"/>
</dbReference>
<reference evidence="2 3" key="1">
    <citation type="submission" date="2020-02" db="EMBL/GenBank/DDBJ databases">
        <title>Genome assembly of a novel Clostridium senegalense strain.</title>
        <authorList>
            <person name="Gupta T.B."/>
            <person name="Jauregui R."/>
            <person name="Maclean P."/>
            <person name="Nawarathana A."/>
            <person name="Brightwell G."/>
        </authorList>
    </citation>
    <scope>NUCLEOTIDE SEQUENCE [LARGE SCALE GENOMIC DNA]</scope>
    <source>
        <strain evidence="2 3">AGRFS4</strain>
    </source>
</reference>
<gene>
    <name evidence="2" type="ORF">G3M99_10550</name>
</gene>
<dbReference type="NCBIfam" id="NF038324">
    <property type="entry name" value="DrmB_fam"/>
    <property type="match status" value="1"/>
</dbReference>
<feature type="domain" description="MrfA-like Zn-binding" evidence="1">
    <location>
        <begin position="495"/>
        <end position="597"/>
    </location>
</feature>
<comment type="caution">
    <text evidence="2">The sequence shown here is derived from an EMBL/GenBank/DDBJ whole genome shotgun (WGS) entry which is preliminary data.</text>
</comment>
<sequence>MSKYKRYKLSCETHNVRISQIISTFGPGAIMDFRDQTLMTAAPKYWTKYDIIHDERLEKKLHVSEFRIHKDVDCNRGVPFVRFPGWYFCPRCKKFQHISKWEKEYKPLRKNSNEFMLKPICMECKIPIIPVSVLIACENGHIDDFPWVEWVHLHEGKICNKPKLKIVSNSGTLGLEGFRVECTKCKASNSLKDAFNKNTFKEIIEGIKYKSIDEGLRKKFKCTGNMPWKGKKENECSEFPRAILRNASSIYFPKIESSIVIPPYSEDLNTKVENSYQFEYFLNDKIKNEKKGTLDRFLKEDFEYYIEEIGKEIGEEDNIYAIRKIIERKIEGTDENVDENCNRNFYRAEEYDALLGKIAESSFNSSEFKIVPKNSAEYGMEEISKVTLVKKLKEVRALVGYTRINPPLPYIMGTDKSSDKSKVVNIKEYEDKWYPAYEVRGEGIFIELNSKLIDKWQQDTKIKNKAEKLSQRYNKDKNDELKREITPKFILLHTFAHALIRELSFECGYSSTSLRERIYCNSSEEEMEMSGILIYTASGDSEGSLGGLVKQGNPAFLPRIIRNAINRIKWCSSDPVCINSSGQGRDSLNLAACHNCVLLPETSCEEFNVLLDRCMLVGSLENRDIGFFKKYL</sequence>
<dbReference type="Pfam" id="PF09369">
    <property type="entry name" value="MZB"/>
    <property type="match status" value="1"/>
</dbReference>
<evidence type="ECO:0000313" key="2">
    <source>
        <dbReference type="EMBL" id="NEU05283.1"/>
    </source>
</evidence>
<keyword evidence="3" id="KW-1185">Reference proteome</keyword>
<dbReference type="EMBL" id="JAAGPU010000018">
    <property type="protein sequence ID" value="NEU05283.1"/>
    <property type="molecule type" value="Genomic_DNA"/>
</dbReference>
<dbReference type="InterPro" id="IPR018973">
    <property type="entry name" value="MZB"/>
</dbReference>
<evidence type="ECO:0000259" key="1">
    <source>
        <dbReference type="Pfam" id="PF09369"/>
    </source>
</evidence>
<evidence type="ECO:0000313" key="3">
    <source>
        <dbReference type="Proteomes" id="UP000481872"/>
    </source>
</evidence>
<organism evidence="2 3">
    <name type="scientific">Clostridium senegalense</name>
    <dbReference type="NCBI Taxonomy" id="1465809"/>
    <lineage>
        <taxon>Bacteria</taxon>
        <taxon>Bacillati</taxon>
        <taxon>Bacillota</taxon>
        <taxon>Clostridia</taxon>
        <taxon>Eubacteriales</taxon>
        <taxon>Clostridiaceae</taxon>
        <taxon>Clostridium</taxon>
    </lineage>
</organism>
<dbReference type="RefSeq" id="WP_199870137.1">
    <property type="nucleotide sequence ID" value="NZ_JAAGPU010000018.1"/>
</dbReference>
<name>A0A6M0H5E6_9CLOT</name>